<accession>A0A5A9N5A1</accession>
<name>A0A5A9N5A1_9TELE</name>
<gene>
    <name evidence="1" type="ORF">E1301_Tti000259</name>
</gene>
<protein>
    <submittedName>
        <fullName evidence="1">Uncharacterized protein</fullName>
    </submittedName>
</protein>
<sequence length="111" mass="12607">MVQPTPQWPWWWNPGKAKKAWEALKAWGALKTTRKLGRLGRLCGVPLKIKEVTLPQPLIHQGELKCERPVPALVEVHRVDVPVFVEGDWILEPGALSPNHLDVPVVREESR</sequence>
<evidence type="ECO:0000313" key="2">
    <source>
        <dbReference type="Proteomes" id="UP000324632"/>
    </source>
</evidence>
<reference evidence="1 2" key="1">
    <citation type="journal article" date="2019" name="Mol. Ecol. Resour.">
        <title>Chromosome-level genome assembly of Triplophysa tibetana, a fish adapted to the harsh high-altitude environment of the Tibetan Plateau.</title>
        <authorList>
            <person name="Yang X."/>
            <person name="Liu H."/>
            <person name="Ma Z."/>
            <person name="Zou Y."/>
            <person name="Zou M."/>
            <person name="Mao Y."/>
            <person name="Li X."/>
            <person name="Wang H."/>
            <person name="Chen T."/>
            <person name="Wang W."/>
            <person name="Yang R."/>
        </authorList>
    </citation>
    <scope>NUCLEOTIDE SEQUENCE [LARGE SCALE GENOMIC DNA]</scope>
    <source>
        <strain evidence="1">TTIB1903HZAU</strain>
        <tissue evidence="1">Muscle</tissue>
    </source>
</reference>
<proteinExistence type="predicted"/>
<dbReference type="Proteomes" id="UP000324632">
    <property type="component" value="Chromosome 23"/>
</dbReference>
<organism evidence="1 2">
    <name type="scientific">Triplophysa tibetana</name>
    <dbReference type="NCBI Taxonomy" id="1572043"/>
    <lineage>
        <taxon>Eukaryota</taxon>
        <taxon>Metazoa</taxon>
        <taxon>Chordata</taxon>
        <taxon>Craniata</taxon>
        <taxon>Vertebrata</taxon>
        <taxon>Euteleostomi</taxon>
        <taxon>Actinopterygii</taxon>
        <taxon>Neopterygii</taxon>
        <taxon>Teleostei</taxon>
        <taxon>Ostariophysi</taxon>
        <taxon>Cypriniformes</taxon>
        <taxon>Nemacheilidae</taxon>
        <taxon>Triplophysa</taxon>
    </lineage>
</organism>
<comment type="caution">
    <text evidence="1">The sequence shown here is derived from an EMBL/GenBank/DDBJ whole genome shotgun (WGS) entry which is preliminary data.</text>
</comment>
<dbReference type="AlphaFoldDB" id="A0A5A9N5A1"/>
<evidence type="ECO:0000313" key="1">
    <source>
        <dbReference type="EMBL" id="KAA0704096.1"/>
    </source>
</evidence>
<keyword evidence="2" id="KW-1185">Reference proteome</keyword>
<dbReference type="EMBL" id="SOYY01000023">
    <property type="protein sequence ID" value="KAA0704096.1"/>
    <property type="molecule type" value="Genomic_DNA"/>
</dbReference>